<gene>
    <name evidence="7" type="ORF">FHR32_000951</name>
</gene>
<evidence type="ECO:0000256" key="6">
    <source>
        <dbReference type="RuleBase" id="RU365089"/>
    </source>
</evidence>
<keyword evidence="6" id="KW-0814">Transposable element</keyword>
<comment type="caution">
    <text evidence="7">The sequence shown here is derived from an EMBL/GenBank/DDBJ whole genome shotgun (WGS) entry which is preliminary data.</text>
</comment>
<organism evidence="7 8">
    <name type="scientific">Streptosporangium album</name>
    <dbReference type="NCBI Taxonomy" id="47479"/>
    <lineage>
        <taxon>Bacteria</taxon>
        <taxon>Bacillati</taxon>
        <taxon>Actinomycetota</taxon>
        <taxon>Actinomycetes</taxon>
        <taxon>Streptosporangiales</taxon>
        <taxon>Streptosporangiaceae</taxon>
        <taxon>Streptosporangium</taxon>
    </lineage>
</organism>
<dbReference type="GO" id="GO:0003677">
    <property type="term" value="F:DNA binding"/>
    <property type="evidence" value="ECO:0007669"/>
    <property type="project" value="UniProtKB-UniRule"/>
</dbReference>
<keyword evidence="4 6" id="KW-0238">DNA-binding</keyword>
<evidence type="ECO:0000256" key="5">
    <source>
        <dbReference type="ARBA" id="ARBA00023172"/>
    </source>
</evidence>
<dbReference type="AlphaFoldDB" id="A0A7W7W7C8"/>
<comment type="similarity">
    <text evidence="2 6">Belongs to the transposase mutator family.</text>
</comment>
<evidence type="ECO:0000256" key="2">
    <source>
        <dbReference type="ARBA" id="ARBA00010961"/>
    </source>
</evidence>
<dbReference type="PANTHER" id="PTHR33217:SF7">
    <property type="entry name" value="TRANSPOSASE FOR INSERTION SEQUENCE ELEMENT IS1081"/>
    <property type="match status" value="1"/>
</dbReference>
<keyword evidence="3 6" id="KW-0815">Transposition</keyword>
<evidence type="ECO:0000313" key="7">
    <source>
        <dbReference type="EMBL" id="MBB4936646.1"/>
    </source>
</evidence>
<evidence type="ECO:0000256" key="4">
    <source>
        <dbReference type="ARBA" id="ARBA00023125"/>
    </source>
</evidence>
<dbReference type="GO" id="GO:0006313">
    <property type="term" value="P:DNA transposition"/>
    <property type="evidence" value="ECO:0007669"/>
    <property type="project" value="UniProtKB-UniRule"/>
</dbReference>
<comment type="function">
    <text evidence="1 6">Required for the transposition of the insertion element.</text>
</comment>
<keyword evidence="8" id="KW-1185">Reference proteome</keyword>
<accession>A0A7W7W7C8</accession>
<dbReference type="NCBIfam" id="NF033543">
    <property type="entry name" value="transpos_IS256"/>
    <property type="match status" value="1"/>
</dbReference>
<dbReference type="Pfam" id="PF00872">
    <property type="entry name" value="Transposase_mut"/>
    <property type="match status" value="1"/>
</dbReference>
<evidence type="ECO:0000256" key="1">
    <source>
        <dbReference type="ARBA" id="ARBA00002190"/>
    </source>
</evidence>
<dbReference type="RefSeq" id="WP_184753163.1">
    <property type="nucleotide sequence ID" value="NZ_JACHJU010000001.1"/>
</dbReference>
<evidence type="ECO:0000313" key="8">
    <source>
        <dbReference type="Proteomes" id="UP000534286"/>
    </source>
</evidence>
<evidence type="ECO:0000256" key="3">
    <source>
        <dbReference type="ARBA" id="ARBA00022578"/>
    </source>
</evidence>
<dbReference type="PANTHER" id="PTHR33217">
    <property type="entry name" value="TRANSPOSASE FOR INSERTION SEQUENCE ELEMENT IS1081"/>
    <property type="match status" value="1"/>
</dbReference>
<keyword evidence="5 6" id="KW-0233">DNA recombination</keyword>
<dbReference type="InterPro" id="IPR001207">
    <property type="entry name" value="Transposase_mutator"/>
</dbReference>
<dbReference type="EMBL" id="JACHJU010000001">
    <property type="protein sequence ID" value="MBB4936646.1"/>
    <property type="molecule type" value="Genomic_DNA"/>
</dbReference>
<dbReference type="GO" id="GO:0004803">
    <property type="term" value="F:transposase activity"/>
    <property type="evidence" value="ECO:0007669"/>
    <property type="project" value="UniProtKB-UniRule"/>
</dbReference>
<name>A0A7W7W7C8_9ACTN</name>
<sequence length="418" mass="46433">MAVNDIVPAAGEYLEDTLAAASPDLLRTMIREFAQRMMDAEVEQLCGAGYGEISSERVNTRNGYRTRPWDTRAGSIELAVPRLRQGSYFPDFLLDKRRRAERALTSVVATSYLLGVSTRRVEKLAEAMGITSLSKSQVSAMAAELDGMVEQFRSRPLDAGPYTFVWIDALTQKVREGGRTVTVHALVATGVNADGLREILGLDVVSSEDGAGWLAFLRGLVARGLSGVLMVTSDCHAGLRDAIASTLPGASWQRCRTHYARNLITRVPKSAQPWVATMLRTIFEQPDAESVYAQHRHVVQVLEAKYPKAAEHLDEAREDILAFAAFPKAVWRQTWSNNPQERLNKEIRRRTDVVGIFPNRDSIVRLVGAVLAEQNDEWTEQRRYMGLEVLAECRKNTDSPDSKNKTNDAKVTIEAIAS</sequence>
<dbReference type="PROSITE" id="PS01007">
    <property type="entry name" value="TRANSPOSASE_MUTATOR"/>
    <property type="match status" value="1"/>
</dbReference>
<protein>
    <recommendedName>
        <fullName evidence="6">Mutator family transposase</fullName>
    </recommendedName>
</protein>
<dbReference type="Proteomes" id="UP000534286">
    <property type="component" value="Unassembled WGS sequence"/>
</dbReference>
<proteinExistence type="inferred from homology"/>
<reference evidence="7 8" key="1">
    <citation type="submission" date="2020-08" db="EMBL/GenBank/DDBJ databases">
        <title>Sequencing the genomes of 1000 actinobacteria strains.</title>
        <authorList>
            <person name="Klenk H.-P."/>
        </authorList>
    </citation>
    <scope>NUCLEOTIDE SEQUENCE [LARGE SCALE GENOMIC DNA]</scope>
    <source>
        <strain evidence="7 8">DSM 43023</strain>
    </source>
</reference>